<sequence length="792" mass="88506">MKKNKLLVGFLLSALFLVGCQKSDDKSATPTGKSVNVEQLATRVRGKYEDDSKADYSGEKLNVKRDENLKLDIGFDPKDKGMKDFTEVVEIFQDSDLTQIFSTQFELNDNHTEIQVKPWKSPVAAISTLDLKQDVDGNETGAHHLFDKGEGKDWGNLPTLYMAVYVDLETGDKLDKPIVTPVNIKNEIEQEVKVKMTIGDDGLPVFSWDKVKDADYYYVVSLDYSNEKGYNNQQAFVQGQTDKLNWSPKDATHLRTYKVSELERRDAENVKKYGAGTDPIKQDSSTFDDTHYAVIAVSSKGTSAMSNALSKSEMSKRIVYTQEVGLTSEEEGKSLVDDYQKLPAYAWVTMCDGALVQKWIDYKFDKAEEKTETWGEYAKDDMSDLKATKVDIVDIPYQISGTGYTGHGRVQDYDKKSVKEDLKALKVRQDKLANKGGSKDATVTTASDKDKSKDKNQSTGTEISDDQKITANSALSEYLAITMMGGETVIDLSDFPEAQSQEVLVDAWQEATYQNPLILGVDGAKISTDGKTMLISYEDSQADMLRKQGEIKKEVTKVVKEIIKPDMTDLQKEYAINAYLTKIAEYDDAALENAEKNDFKKVDEKFNDSFTPYGVLINKVGVCASYASAFKLLADEAKLDAIVVTGYLDGEVPHAWNKVKIGNEWAIVDATNNDNDMVNNALLNLPNKSSQKVLVEDDRYVINSKLSAYKASDSDADKEFYHVEKKFFDQDKVATELVAQLNKNGKATLRTTYELDDTQFGIIGQKVASSIQSEKLQGFYWMGVIYLTTEGK</sequence>
<dbReference type="InterPro" id="IPR002931">
    <property type="entry name" value="Transglutaminase-like"/>
</dbReference>
<dbReference type="PANTHER" id="PTHR46333">
    <property type="entry name" value="CYTOKINESIS PROTEIN 3"/>
    <property type="match status" value="1"/>
</dbReference>
<reference evidence="3 4" key="1">
    <citation type="submission" date="2019-12" db="EMBL/GenBank/DDBJ databases">
        <title>Whole genome sequences of Lactococcus raffinolactis strains isolated from sewage.</title>
        <authorList>
            <person name="Ybazeta G."/>
            <person name="Ross M."/>
            <person name="Brabant-Kirwan D."/>
            <person name="Saleh M."/>
            <person name="Dillon J.A."/>
            <person name="Splinter K."/>
            <person name="Nokhbeh R."/>
        </authorList>
    </citation>
    <scope>NUCLEOTIDE SEQUENCE [LARGE SCALE GENOMIC DNA]</scope>
    <source>
        <strain evidence="3 4">Lr_19_14</strain>
    </source>
</reference>
<dbReference type="Gene3D" id="3.10.620.30">
    <property type="match status" value="1"/>
</dbReference>
<feature type="compositionally biased region" description="Basic and acidic residues" evidence="1">
    <location>
        <begin position="447"/>
        <end position="456"/>
    </location>
</feature>
<dbReference type="Pfam" id="PF01841">
    <property type="entry name" value="Transglut_core"/>
    <property type="match status" value="1"/>
</dbReference>
<dbReference type="SMART" id="SM00460">
    <property type="entry name" value="TGc"/>
    <property type="match status" value="1"/>
</dbReference>
<dbReference type="Proteomes" id="UP000501558">
    <property type="component" value="Chromosome"/>
</dbReference>
<gene>
    <name evidence="3" type="ORF">GU334_01105</name>
</gene>
<dbReference type="GO" id="GO:0005737">
    <property type="term" value="C:cytoplasm"/>
    <property type="evidence" value="ECO:0007669"/>
    <property type="project" value="TreeGrafter"/>
</dbReference>
<dbReference type="AlphaFoldDB" id="A0AAE6YKA5"/>
<organism evidence="3 4">
    <name type="scientific">Pseudolactococcus raffinolactis</name>
    <dbReference type="NCBI Taxonomy" id="1366"/>
    <lineage>
        <taxon>Bacteria</taxon>
        <taxon>Bacillati</taxon>
        <taxon>Bacillota</taxon>
        <taxon>Bacilli</taxon>
        <taxon>Lactobacillales</taxon>
        <taxon>Streptococcaceae</taxon>
        <taxon>Pseudolactococcus</taxon>
    </lineage>
</organism>
<keyword evidence="4" id="KW-1185">Reference proteome</keyword>
<proteinExistence type="predicted"/>
<dbReference type="PROSITE" id="PS51257">
    <property type="entry name" value="PROKAR_LIPOPROTEIN"/>
    <property type="match status" value="1"/>
</dbReference>
<protein>
    <submittedName>
        <fullName evidence="3">Transglutaminase domain-containing protein</fullName>
    </submittedName>
</protein>
<dbReference type="InterPro" id="IPR038765">
    <property type="entry name" value="Papain-like_cys_pep_sf"/>
</dbReference>
<evidence type="ECO:0000256" key="1">
    <source>
        <dbReference type="SAM" id="MobiDB-lite"/>
    </source>
</evidence>
<dbReference type="PANTHER" id="PTHR46333:SF2">
    <property type="entry name" value="CYTOKINESIS PROTEIN 3"/>
    <property type="match status" value="1"/>
</dbReference>
<dbReference type="SUPFAM" id="SSF54001">
    <property type="entry name" value="Cysteine proteinases"/>
    <property type="match status" value="1"/>
</dbReference>
<dbReference type="RefSeq" id="WP_167840985.1">
    <property type="nucleotide sequence ID" value="NZ_CP047628.1"/>
</dbReference>
<feature type="region of interest" description="Disordered" evidence="1">
    <location>
        <begin position="433"/>
        <end position="465"/>
    </location>
</feature>
<evidence type="ECO:0000313" key="4">
    <source>
        <dbReference type="Proteomes" id="UP000501558"/>
    </source>
</evidence>
<feature type="domain" description="Transglutaminase-like" evidence="2">
    <location>
        <begin position="615"/>
        <end position="672"/>
    </location>
</feature>
<name>A0AAE6YKA5_9LACT</name>
<dbReference type="InterPro" id="IPR052557">
    <property type="entry name" value="CAP/Cytokinesis_protein"/>
</dbReference>
<accession>A0AAE6YKA5</accession>
<evidence type="ECO:0000259" key="2">
    <source>
        <dbReference type="SMART" id="SM00460"/>
    </source>
</evidence>
<evidence type="ECO:0000313" key="3">
    <source>
        <dbReference type="EMBL" id="QIW57596.1"/>
    </source>
</evidence>
<dbReference type="EMBL" id="CP047628">
    <property type="protein sequence ID" value="QIW57596.1"/>
    <property type="molecule type" value="Genomic_DNA"/>
</dbReference>